<keyword evidence="3" id="KW-1185">Reference proteome</keyword>
<dbReference type="PANTHER" id="PTHR30050">
    <property type="entry name" value="CHROMOSOMAL REPLICATION INITIATOR PROTEIN DNAA"/>
    <property type="match status" value="1"/>
</dbReference>
<dbReference type="OrthoDB" id="9776217at2"/>
<feature type="domain" description="IstB-like ATP-binding" evidence="1">
    <location>
        <begin position="13"/>
        <end position="237"/>
    </location>
</feature>
<dbReference type="RefSeq" id="WP_018582397.1">
    <property type="nucleotide sequence ID" value="NZ_LDYD01000006.1"/>
</dbReference>
<protein>
    <submittedName>
        <fullName evidence="2">Transposase</fullName>
    </submittedName>
</protein>
<dbReference type="PIRSF" id="PIRSF003073">
    <property type="entry name" value="DNAC_TnpB_IstB"/>
    <property type="match status" value="1"/>
</dbReference>
<dbReference type="PANTHER" id="PTHR30050:SF4">
    <property type="entry name" value="ATP-BINDING PROTEIN RV3427C IN INSERTION SEQUENCE-RELATED"/>
    <property type="match status" value="1"/>
</dbReference>
<dbReference type="SUPFAM" id="SSF52540">
    <property type="entry name" value="P-loop containing nucleoside triphosphate hydrolases"/>
    <property type="match status" value="1"/>
</dbReference>
<reference evidence="2 3" key="1">
    <citation type="submission" date="2018-06" db="EMBL/GenBank/DDBJ databases">
        <authorList>
            <consortium name="Pathogen Informatics"/>
            <person name="Doyle S."/>
        </authorList>
    </citation>
    <scope>NUCLEOTIDE SEQUENCE [LARGE SCALE GENOMIC DNA]</scope>
    <source>
        <strain evidence="2 3">NCTC11862</strain>
    </source>
</reference>
<dbReference type="InterPro" id="IPR028350">
    <property type="entry name" value="DNAC/IstB-like"/>
</dbReference>
<dbReference type="EMBL" id="UFXQ01000001">
    <property type="protein sequence ID" value="STC69267.1"/>
    <property type="molecule type" value="Genomic_DNA"/>
</dbReference>
<name>A0A376CM25_9CORY</name>
<dbReference type="InterPro" id="IPR002611">
    <property type="entry name" value="IstB_ATP-bd"/>
</dbReference>
<organism evidence="2 3">
    <name type="scientific">Corynebacterium pilosum</name>
    <dbReference type="NCBI Taxonomy" id="35756"/>
    <lineage>
        <taxon>Bacteria</taxon>
        <taxon>Bacillati</taxon>
        <taxon>Actinomycetota</taxon>
        <taxon>Actinomycetes</taxon>
        <taxon>Mycobacteriales</taxon>
        <taxon>Corynebacteriaceae</taxon>
        <taxon>Corynebacterium</taxon>
    </lineage>
</organism>
<evidence type="ECO:0000259" key="1">
    <source>
        <dbReference type="Pfam" id="PF01695"/>
    </source>
</evidence>
<dbReference type="STRING" id="35756.GCA_001044155_01241"/>
<dbReference type="Proteomes" id="UP000254467">
    <property type="component" value="Unassembled WGS sequence"/>
</dbReference>
<dbReference type="AlphaFoldDB" id="A0A376CM25"/>
<evidence type="ECO:0000313" key="3">
    <source>
        <dbReference type="Proteomes" id="UP000254467"/>
    </source>
</evidence>
<dbReference type="Gene3D" id="3.40.50.300">
    <property type="entry name" value="P-loop containing nucleotide triphosphate hydrolases"/>
    <property type="match status" value="1"/>
</dbReference>
<sequence length="255" mass="28526">MTMIDLDDTTWAKLRSLRLSTFAEVYFDLVASDDFAKALPEDIFLAAADILAQRRSERNIAKAITQARFRYPHARLAEITDPEGRGIDIRQLTRIAKTNWRETPTNLHLLAPAGTGKTYIACAIGIAACQAGYSVLYFSLDQLVSKLAAFLPTDESYEEEMKKITNVDVLIIDDFLTLEIDSRGQDDLTKIIFDREGRLPTIISSQSSAGYWLKILPNRVGADSLVSRISSGRHIEIGDFDMRQHLAAIRNTADD</sequence>
<gene>
    <name evidence="2" type="ORF">NCTC11862_01052</name>
</gene>
<dbReference type="InterPro" id="IPR027417">
    <property type="entry name" value="P-loop_NTPase"/>
</dbReference>
<dbReference type="GO" id="GO:0005524">
    <property type="term" value="F:ATP binding"/>
    <property type="evidence" value="ECO:0007669"/>
    <property type="project" value="InterPro"/>
</dbReference>
<dbReference type="GO" id="GO:0006260">
    <property type="term" value="P:DNA replication"/>
    <property type="evidence" value="ECO:0007669"/>
    <property type="project" value="TreeGrafter"/>
</dbReference>
<evidence type="ECO:0000313" key="2">
    <source>
        <dbReference type="EMBL" id="STC69267.1"/>
    </source>
</evidence>
<proteinExistence type="predicted"/>
<dbReference type="Pfam" id="PF01695">
    <property type="entry name" value="IstB_IS21"/>
    <property type="match status" value="1"/>
</dbReference>
<dbReference type="CDD" id="cd00009">
    <property type="entry name" value="AAA"/>
    <property type="match status" value="1"/>
</dbReference>
<accession>A0A376CM25</accession>